<dbReference type="NCBIfam" id="NF003417">
    <property type="entry name" value="PRK04813.1"/>
    <property type="match status" value="1"/>
</dbReference>
<keyword evidence="9" id="KW-1185">Reference proteome</keyword>
<dbReference type="SUPFAM" id="SSF56801">
    <property type="entry name" value="Acetyl-CoA synthetase-like"/>
    <property type="match status" value="1"/>
</dbReference>
<dbReference type="InterPro" id="IPR045851">
    <property type="entry name" value="AMP-bd_C_sf"/>
</dbReference>
<feature type="binding site" evidence="5">
    <location>
        <position position="199"/>
    </location>
    <ligand>
        <name>D-alanine</name>
        <dbReference type="ChEBI" id="CHEBI:57416"/>
    </ligand>
</feature>
<dbReference type="InterPro" id="IPR025110">
    <property type="entry name" value="AMP-bd_C"/>
</dbReference>
<feature type="binding site" evidence="5">
    <location>
        <begin position="396"/>
        <end position="399"/>
    </location>
    <ligand>
        <name>ATP</name>
        <dbReference type="ChEBI" id="CHEBI:30616"/>
    </ligand>
</feature>
<dbReference type="RefSeq" id="WP_200750252.1">
    <property type="nucleotide sequence ID" value="NZ_JAEOAH010000044.1"/>
</dbReference>
<comment type="pathway">
    <text evidence="5">Cell wall biogenesis; lipoteichoic acid biosynthesis.</text>
</comment>
<dbReference type="InterPro" id="IPR000873">
    <property type="entry name" value="AMP-dep_synth/lig_dom"/>
</dbReference>
<dbReference type="GO" id="GO:0016874">
    <property type="term" value="F:ligase activity"/>
    <property type="evidence" value="ECO:0007669"/>
    <property type="project" value="UniProtKB-KW"/>
</dbReference>
<evidence type="ECO:0000259" key="7">
    <source>
        <dbReference type="Pfam" id="PF13193"/>
    </source>
</evidence>
<keyword evidence="3 5" id="KW-0547">Nucleotide-binding</keyword>
<dbReference type="EMBL" id="JAEOAH010000044">
    <property type="protein sequence ID" value="MBK3496920.1"/>
    <property type="molecule type" value="Genomic_DNA"/>
</dbReference>
<comment type="subcellular location">
    <subcellularLocation>
        <location evidence="5">Cytoplasm</location>
    </subcellularLocation>
</comment>
<dbReference type="Gene3D" id="3.30.300.30">
    <property type="match status" value="1"/>
</dbReference>
<comment type="caution">
    <text evidence="8">The sequence shown here is derived from an EMBL/GenBank/DDBJ whole genome shotgun (WGS) entry which is preliminary data.</text>
</comment>
<gene>
    <name evidence="5 8" type="primary">dltA</name>
    <name evidence="8" type="ORF">JFL43_19070</name>
</gene>
<feature type="binding site" evidence="5">
    <location>
        <position position="303"/>
    </location>
    <ligand>
        <name>D-alanine</name>
        <dbReference type="ChEBI" id="CHEBI:57416"/>
    </ligand>
</feature>
<sequence>MNILSTIKNIALDNEDSIAFQSGDVTLCYGDLWKQSESLATYLTTLKLPKKAPIIVYGHMSPKMVSSFLGVVKSGHPYIPVDVSIPKERIQKIIECSNAAFLIETEVLERDSLQQASIPSMSEGQLANILAEHTEGPTSSTWVKGHENFYIIYTSGSTGNPKGVQISAQNLESFVNWMHVDFPITNGGVFLNQAPFSFDLSVMDLYPALTTGATLFTISKEMIASPQALFMQLSQSKIGVWTSTPSFVQMCLMNPEFSSEMLPSLKTFLFCGEVLTREVASKLLKLFPSARIFNTYGPTEATVAVSAVEVTAELLNNYLSLPIGYIKNDTQMLIIDDEDRLLPDGEKGEMIIVGPSVSKGYLGEPNLTEKAFFEYEGQQAYRTGDIGYQKDGLHFYSGRADFQVKVHGYRMELEEIENHLLHCQYVDSCVVVPVFKNEAVDLLAAYIVPGEHSFEKNYQLSSAIKKELAKKLPAYMIPRKFNYCEQLPMTSNGKINRKQLVAEVMV</sequence>
<dbReference type="CDD" id="cd05945">
    <property type="entry name" value="DltA"/>
    <property type="match status" value="1"/>
</dbReference>
<dbReference type="EC" id="6.2.1.54" evidence="5"/>
<feature type="domain" description="AMP-dependent synthetase/ligase" evidence="6">
    <location>
        <begin position="14"/>
        <end position="362"/>
    </location>
</feature>
<feature type="binding site" evidence="5">
    <location>
        <position position="494"/>
    </location>
    <ligand>
        <name>ATP</name>
        <dbReference type="ChEBI" id="CHEBI:30616"/>
    </ligand>
</feature>
<dbReference type="InterPro" id="IPR010072">
    <property type="entry name" value="DltA"/>
</dbReference>
<reference evidence="8 9" key="1">
    <citation type="submission" date="2020-12" db="EMBL/GenBank/DDBJ databases">
        <title>YIM B01967 draft genome.</title>
        <authorList>
            <person name="Yan X."/>
        </authorList>
    </citation>
    <scope>NUCLEOTIDE SEQUENCE [LARGE SCALE GENOMIC DNA]</scope>
    <source>
        <strain evidence="8 9">YIM B01967</strain>
    </source>
</reference>
<dbReference type="InterPro" id="IPR020845">
    <property type="entry name" value="AMP-binding_CS"/>
</dbReference>
<evidence type="ECO:0000259" key="6">
    <source>
        <dbReference type="Pfam" id="PF00501"/>
    </source>
</evidence>
<feature type="binding site" evidence="5">
    <location>
        <position position="385"/>
    </location>
    <ligand>
        <name>ATP</name>
        <dbReference type="ChEBI" id="CHEBI:30616"/>
    </ligand>
</feature>
<comment type="function">
    <text evidence="5">Catalyzes the first step in the D-alanylation of lipoteichoic acid (LTA), the activation of D-alanine and its transfer onto the D-alanyl carrier protein (Dcp) DltC. In an ATP-dependent two-step reaction, forms a high energy D-alanyl-AMP intermediate, followed by transfer of the D-alanyl residue as a thiol ester to the phosphopantheinyl prosthetic group of the Dcp. D-alanylation of LTA plays an important role in modulating the properties of the cell wall in Gram-positive bacteria, influencing the net charge of the cell wall.</text>
</comment>
<dbReference type="Gene3D" id="3.40.50.12780">
    <property type="entry name" value="N-terminal domain of ligase-like"/>
    <property type="match status" value="1"/>
</dbReference>
<proteinExistence type="inferred from homology"/>
<keyword evidence="1 5" id="KW-0963">Cytoplasm</keyword>
<dbReference type="Pfam" id="PF13193">
    <property type="entry name" value="AMP-binding_C"/>
    <property type="match status" value="1"/>
</dbReference>
<evidence type="ECO:0000313" key="9">
    <source>
        <dbReference type="Proteomes" id="UP000618943"/>
    </source>
</evidence>
<feature type="binding site" evidence="5">
    <location>
        <begin position="294"/>
        <end position="299"/>
    </location>
    <ligand>
        <name>ATP</name>
        <dbReference type="ChEBI" id="CHEBI:30616"/>
    </ligand>
</feature>
<evidence type="ECO:0000256" key="3">
    <source>
        <dbReference type="ARBA" id="ARBA00022741"/>
    </source>
</evidence>
<organism evidence="8 9">
    <name type="scientific">Viridibacillus soli</name>
    <dbReference type="NCBI Taxonomy" id="2798301"/>
    <lineage>
        <taxon>Bacteria</taxon>
        <taxon>Bacillati</taxon>
        <taxon>Bacillota</taxon>
        <taxon>Bacilli</taxon>
        <taxon>Bacillales</taxon>
        <taxon>Caryophanaceae</taxon>
        <taxon>Viridibacillus</taxon>
    </lineage>
</organism>
<evidence type="ECO:0000256" key="2">
    <source>
        <dbReference type="ARBA" id="ARBA00022598"/>
    </source>
</evidence>
<name>A0ABS1HC11_9BACL</name>
<keyword evidence="2 5" id="KW-0436">Ligase</keyword>
<dbReference type="PROSITE" id="PS00455">
    <property type="entry name" value="AMP_BINDING"/>
    <property type="match status" value="1"/>
</dbReference>
<dbReference type="Pfam" id="PF00501">
    <property type="entry name" value="AMP-binding"/>
    <property type="match status" value="1"/>
</dbReference>
<dbReference type="InterPro" id="IPR044507">
    <property type="entry name" value="DltA-like"/>
</dbReference>
<evidence type="ECO:0000256" key="1">
    <source>
        <dbReference type="ARBA" id="ARBA00022490"/>
    </source>
</evidence>
<comment type="catalytic activity">
    <reaction evidence="5">
        <text>holo-[D-alanyl-carrier protein] + D-alanine + ATP = D-alanyl-[D-alanyl-carrier protein] + AMP + diphosphate</text>
        <dbReference type="Rhea" id="RHEA:55132"/>
        <dbReference type="Rhea" id="RHEA-COMP:14102"/>
        <dbReference type="Rhea" id="RHEA-COMP:14103"/>
        <dbReference type="ChEBI" id="CHEBI:30616"/>
        <dbReference type="ChEBI" id="CHEBI:33019"/>
        <dbReference type="ChEBI" id="CHEBI:57416"/>
        <dbReference type="ChEBI" id="CHEBI:64479"/>
        <dbReference type="ChEBI" id="CHEBI:138620"/>
        <dbReference type="ChEBI" id="CHEBI:456215"/>
        <dbReference type="EC" id="6.2.1.54"/>
    </reaction>
</comment>
<accession>A0ABS1HC11</accession>
<evidence type="ECO:0000256" key="4">
    <source>
        <dbReference type="ARBA" id="ARBA00022840"/>
    </source>
</evidence>
<feature type="binding site" evidence="5">
    <location>
        <position position="494"/>
    </location>
    <ligand>
        <name>D-alanine</name>
        <dbReference type="ChEBI" id="CHEBI:57416"/>
    </ligand>
</feature>
<dbReference type="Proteomes" id="UP000618943">
    <property type="component" value="Unassembled WGS sequence"/>
</dbReference>
<dbReference type="InterPro" id="IPR042099">
    <property type="entry name" value="ANL_N_sf"/>
</dbReference>
<comment type="similarity">
    <text evidence="5">Belongs to the ATP-dependent AMP-binding enzyme family. DltA subfamily.</text>
</comment>
<feature type="domain" description="AMP-binding enzyme C-terminal" evidence="7">
    <location>
        <begin position="415"/>
        <end position="494"/>
    </location>
</feature>
<evidence type="ECO:0000313" key="8">
    <source>
        <dbReference type="EMBL" id="MBK3496920.1"/>
    </source>
</evidence>
<feature type="binding site" evidence="5">
    <location>
        <begin position="154"/>
        <end position="155"/>
    </location>
    <ligand>
        <name>ATP</name>
        <dbReference type="ChEBI" id="CHEBI:30616"/>
    </ligand>
</feature>
<dbReference type="HAMAP" id="MF_00593">
    <property type="entry name" value="DltA"/>
    <property type="match status" value="1"/>
</dbReference>
<dbReference type="NCBIfam" id="TIGR01734">
    <property type="entry name" value="D-ala-DACP-lig"/>
    <property type="match status" value="1"/>
</dbReference>
<evidence type="ECO:0000256" key="5">
    <source>
        <dbReference type="HAMAP-Rule" id="MF_00593"/>
    </source>
</evidence>
<dbReference type="PANTHER" id="PTHR45398">
    <property type="match status" value="1"/>
</dbReference>
<dbReference type="InterPro" id="IPR010071">
    <property type="entry name" value="AA_adenyl_dom"/>
</dbReference>
<dbReference type="PANTHER" id="PTHR45398:SF1">
    <property type="entry name" value="ENZYME, PUTATIVE (JCVI)-RELATED"/>
    <property type="match status" value="1"/>
</dbReference>
<protein>
    <recommendedName>
        <fullName evidence="5">D-alanine--D-alanyl carrier protein ligase</fullName>
        <shortName evidence="5">DCL</shortName>
        <ecNumber evidence="5">6.2.1.54</ecNumber>
    </recommendedName>
    <alternativeName>
        <fullName evidence="5">D-alanine--poly(phosphoribitol) ligase subunit 1</fullName>
    </alternativeName>
    <alternativeName>
        <fullName evidence="5">D-alanine-activating enzyme</fullName>
        <shortName evidence="5">DAE</shortName>
    </alternativeName>
</protein>
<dbReference type="NCBIfam" id="TIGR01733">
    <property type="entry name" value="AA-adenyl-dom"/>
    <property type="match status" value="1"/>
</dbReference>
<keyword evidence="4 5" id="KW-0067">ATP-binding</keyword>